<feature type="signal peptide" evidence="1">
    <location>
        <begin position="1"/>
        <end position="20"/>
    </location>
</feature>
<keyword evidence="1" id="KW-0732">Signal</keyword>
<dbReference type="InterPro" id="IPR009739">
    <property type="entry name" value="LprI-like_N"/>
</dbReference>
<dbReference type="PANTHER" id="PTHR39176:SF1">
    <property type="entry name" value="PERIPLASMIC PROTEIN"/>
    <property type="match status" value="1"/>
</dbReference>
<evidence type="ECO:0000259" key="2">
    <source>
        <dbReference type="Pfam" id="PF07007"/>
    </source>
</evidence>
<dbReference type="Proteomes" id="UP001595796">
    <property type="component" value="Unassembled WGS sequence"/>
</dbReference>
<dbReference type="PANTHER" id="PTHR39176">
    <property type="entry name" value="PERIPLASMIC PROTEIN-RELATED"/>
    <property type="match status" value="1"/>
</dbReference>
<gene>
    <name evidence="3" type="ORF">ACFPFW_09245</name>
</gene>
<dbReference type="RefSeq" id="WP_114955883.1">
    <property type="nucleotide sequence ID" value="NZ_JBHSJF010000006.1"/>
</dbReference>
<reference evidence="4" key="1">
    <citation type="journal article" date="2019" name="Int. J. Syst. Evol. Microbiol.">
        <title>The Global Catalogue of Microorganisms (GCM) 10K type strain sequencing project: providing services to taxonomists for standard genome sequencing and annotation.</title>
        <authorList>
            <consortium name="The Broad Institute Genomics Platform"/>
            <consortium name="The Broad Institute Genome Sequencing Center for Infectious Disease"/>
            <person name="Wu L."/>
            <person name="Ma J."/>
        </authorList>
    </citation>
    <scope>NUCLEOTIDE SEQUENCE [LARGE SCALE GENOMIC DNA]</scope>
    <source>
        <strain evidence="4">CGMCC 1.16444</strain>
    </source>
</reference>
<name>A0ABV9YZE3_9HYPH</name>
<evidence type="ECO:0000256" key="1">
    <source>
        <dbReference type="SAM" id="SignalP"/>
    </source>
</evidence>
<feature type="chain" id="PRO_5047146451" evidence="1">
    <location>
        <begin position="21"/>
        <end position="134"/>
    </location>
</feature>
<protein>
    <submittedName>
        <fullName evidence="3">Lysozyme inhibitor LprI family protein</fullName>
    </submittedName>
</protein>
<dbReference type="EMBL" id="JBHSJF010000006">
    <property type="protein sequence ID" value="MFC5068198.1"/>
    <property type="molecule type" value="Genomic_DNA"/>
</dbReference>
<organism evidence="3 4">
    <name type="scientific">Flaviflagellibacter deserti</name>
    <dbReference type="NCBI Taxonomy" id="2267266"/>
    <lineage>
        <taxon>Bacteria</taxon>
        <taxon>Pseudomonadati</taxon>
        <taxon>Pseudomonadota</taxon>
        <taxon>Alphaproteobacteria</taxon>
        <taxon>Hyphomicrobiales</taxon>
        <taxon>Flaviflagellibacter</taxon>
    </lineage>
</organism>
<accession>A0ABV9YZE3</accession>
<dbReference type="Pfam" id="PF07007">
    <property type="entry name" value="LprI"/>
    <property type="match status" value="1"/>
</dbReference>
<comment type="caution">
    <text evidence="3">The sequence shown here is derived from an EMBL/GenBank/DDBJ whole genome shotgun (WGS) entry which is preliminary data.</text>
</comment>
<evidence type="ECO:0000313" key="3">
    <source>
        <dbReference type="EMBL" id="MFC5068198.1"/>
    </source>
</evidence>
<dbReference type="Gene3D" id="1.20.1270.180">
    <property type="match status" value="1"/>
</dbReference>
<evidence type="ECO:0000313" key="4">
    <source>
        <dbReference type="Proteomes" id="UP001595796"/>
    </source>
</evidence>
<sequence>MKLWFAPLAIAVLATTPAHAQECNESSNQHELHVCADEAYKKTNAELNTTYQEIMGRLKDDDPTREMLVKAQRAWLAFRDAECDFATFAAKDGSIWPMLNLQCLGALTAKRIIDLKVYLNCEEGDMSCPVPAPQ</sequence>
<feature type="domain" description="Lysozyme inhibitor LprI-like N-terminal" evidence="2">
    <location>
        <begin position="23"/>
        <end position="115"/>
    </location>
</feature>
<keyword evidence="4" id="KW-1185">Reference proteome</keyword>
<proteinExistence type="predicted"/>